<evidence type="ECO:0000313" key="1">
    <source>
        <dbReference type="EMBL" id="CAG8465177.1"/>
    </source>
</evidence>
<gene>
    <name evidence="1" type="ORF">DHETER_LOCUS1462</name>
</gene>
<proteinExistence type="predicted"/>
<feature type="non-terminal residue" evidence="1">
    <location>
        <position position="155"/>
    </location>
</feature>
<protein>
    <submittedName>
        <fullName evidence="1">9238_t:CDS:1</fullName>
    </submittedName>
</protein>
<accession>A0ACA9KCP1</accession>
<comment type="caution">
    <text evidence="1">The sequence shown here is derived from an EMBL/GenBank/DDBJ whole genome shotgun (WGS) entry which is preliminary data.</text>
</comment>
<reference evidence="1" key="1">
    <citation type="submission" date="2021-06" db="EMBL/GenBank/DDBJ databases">
        <authorList>
            <person name="Kallberg Y."/>
            <person name="Tangrot J."/>
            <person name="Rosling A."/>
        </authorList>
    </citation>
    <scope>NUCLEOTIDE SEQUENCE</scope>
    <source>
        <strain evidence="1">IL203A</strain>
    </source>
</reference>
<dbReference type="Proteomes" id="UP000789702">
    <property type="component" value="Unassembled WGS sequence"/>
</dbReference>
<name>A0ACA9KCP1_9GLOM</name>
<organism evidence="1 2">
    <name type="scientific">Dentiscutata heterogama</name>
    <dbReference type="NCBI Taxonomy" id="1316150"/>
    <lineage>
        <taxon>Eukaryota</taxon>
        <taxon>Fungi</taxon>
        <taxon>Fungi incertae sedis</taxon>
        <taxon>Mucoromycota</taxon>
        <taxon>Glomeromycotina</taxon>
        <taxon>Glomeromycetes</taxon>
        <taxon>Diversisporales</taxon>
        <taxon>Gigasporaceae</taxon>
        <taxon>Dentiscutata</taxon>
    </lineage>
</organism>
<dbReference type="EMBL" id="CAJVPU010000878">
    <property type="protein sequence ID" value="CAG8465177.1"/>
    <property type="molecule type" value="Genomic_DNA"/>
</dbReference>
<evidence type="ECO:0000313" key="2">
    <source>
        <dbReference type="Proteomes" id="UP000789702"/>
    </source>
</evidence>
<sequence>MAIASESKKEVIEDLIEAFSLANIPLKKINSLLLFFKKHLKEGGAIPQASTLCQLYLPHVFNNHFSLLQDFFNQKSVAIIMDETMDECSHHVNNSIVGEVLLTLLVKYNIAYTLPRLFVSDSAAYMKKCYREVLKLFMPQLVHAPCCAHIINLIG</sequence>
<keyword evidence="2" id="KW-1185">Reference proteome</keyword>